<gene>
    <name evidence="10" type="ORF">AR1Y2_2503</name>
</gene>
<dbReference type="InterPro" id="IPR035906">
    <property type="entry name" value="MetI-like_sf"/>
</dbReference>
<dbReference type="InterPro" id="IPR007210">
    <property type="entry name" value="ABC_Gly_betaine_transp_sub-bd"/>
</dbReference>
<dbReference type="SUPFAM" id="SSF161098">
    <property type="entry name" value="MetI-like"/>
    <property type="match status" value="1"/>
</dbReference>
<dbReference type="Pfam" id="PF04069">
    <property type="entry name" value="OpuAC"/>
    <property type="match status" value="1"/>
</dbReference>
<keyword evidence="2 8" id="KW-0813">Transport</keyword>
<evidence type="ECO:0000256" key="3">
    <source>
        <dbReference type="ARBA" id="ARBA00022692"/>
    </source>
</evidence>
<feature type="transmembrane region" description="Helical" evidence="8">
    <location>
        <begin position="21"/>
        <end position="46"/>
    </location>
</feature>
<comment type="similarity">
    <text evidence="8">Belongs to the binding-protein-dependent transport system permease family.</text>
</comment>
<feature type="domain" description="ABC transmembrane type-1" evidence="9">
    <location>
        <begin position="18"/>
        <end position="197"/>
    </location>
</feature>
<dbReference type="Proteomes" id="UP000298653">
    <property type="component" value="Chromosome"/>
</dbReference>
<dbReference type="RefSeq" id="WP_137329253.1">
    <property type="nucleotide sequence ID" value="NZ_CP040058.1"/>
</dbReference>
<keyword evidence="5 8" id="KW-0472">Membrane</keyword>
<protein>
    <submittedName>
        <fullName evidence="10">L-proline glycine betaine binding ABC transporter protein ProX</fullName>
    </submittedName>
</protein>
<dbReference type="GO" id="GO:0043190">
    <property type="term" value="C:ATP-binding cassette (ABC) transporter complex"/>
    <property type="evidence" value="ECO:0007669"/>
    <property type="project" value="InterPro"/>
</dbReference>
<dbReference type="FunFam" id="1.10.3720.10:FF:000001">
    <property type="entry name" value="Glycine betaine ABC transporter, permease"/>
    <property type="match status" value="1"/>
</dbReference>
<evidence type="ECO:0000313" key="10">
    <source>
        <dbReference type="EMBL" id="QCP35957.1"/>
    </source>
</evidence>
<dbReference type="PROSITE" id="PS50928">
    <property type="entry name" value="ABC_TM1"/>
    <property type="match status" value="1"/>
</dbReference>
<evidence type="ECO:0000256" key="2">
    <source>
        <dbReference type="ARBA" id="ARBA00022448"/>
    </source>
</evidence>
<sequence>MEFIQYMIQNKQQIFSLVTEHIELTAIAVGCSILVGVPLGILISYVKNLNKPVLGVANVVQAIPSMALLGLSIPLLGIGTLPAVVMVIIYSLLPIIKNTFTGINSISPEMVEAAKGIGLTKAQVLFKVKIPLALPIIMAGVRISAVTAVGLMTMAAFIGAGGLGYLVFSGIRTVNNAQILAGAIPSCILALLVDYLAGLIEKLVTPISLQQGYEGSKEQLKRKRRRQKGVLALVGVLIVVIMGNSIISSFKGDDKRIAIGSKDFTEQLVLCNLYADVIEDKTDIKVDRRENLGGSEVCYEAQDKGEIDMYVEYTGTAYMNIMKQESTNDMDKVYQALKKYFKEKNNFEVLDQTKFNNTYTLAVSKETAKKYNLNRISDLRKSGSQLSIGSTLEFLNRADGLPGLCETYGFKFKGETGIDGSPRYTALENKKVDVVDAFATDGLLKKFKLKVLEDDKKYFPPYYAVPVIREDTLNQYPELKKVINDLSSQLTNDAMMEMNYEVDELGKEPREVAHNYLVKQGLIKE</sequence>
<feature type="transmembrane region" description="Helical" evidence="8">
    <location>
        <begin position="66"/>
        <end position="93"/>
    </location>
</feature>
<evidence type="ECO:0000256" key="7">
    <source>
        <dbReference type="ARBA" id="ARBA00035652"/>
    </source>
</evidence>
<keyword evidence="11" id="KW-1185">Reference proteome</keyword>
<evidence type="ECO:0000313" key="11">
    <source>
        <dbReference type="Proteomes" id="UP000298653"/>
    </source>
</evidence>
<dbReference type="Gene3D" id="3.40.190.10">
    <property type="entry name" value="Periplasmic binding protein-like II"/>
    <property type="match status" value="1"/>
</dbReference>
<dbReference type="EMBL" id="CP040058">
    <property type="protein sequence ID" value="QCP35957.1"/>
    <property type="molecule type" value="Genomic_DNA"/>
</dbReference>
<dbReference type="GO" id="GO:0031460">
    <property type="term" value="P:glycine betaine transport"/>
    <property type="evidence" value="ECO:0007669"/>
    <property type="project" value="TreeGrafter"/>
</dbReference>
<dbReference type="InterPro" id="IPR000515">
    <property type="entry name" value="MetI-like"/>
</dbReference>
<accession>A0A4P8IGP7</accession>
<dbReference type="PANTHER" id="PTHR30177:SF4">
    <property type="entry name" value="OSMOPROTECTANT IMPORT PERMEASE PROTEIN OSMW"/>
    <property type="match status" value="1"/>
</dbReference>
<dbReference type="CDD" id="cd13609">
    <property type="entry name" value="PBP2_Opu_like_1"/>
    <property type="match status" value="1"/>
</dbReference>
<name>A0A4P8IGP7_9FIRM</name>
<dbReference type="Gene3D" id="3.40.190.120">
    <property type="entry name" value="Osmoprotection protein (prox), domain 2"/>
    <property type="match status" value="1"/>
</dbReference>
<keyword evidence="4 8" id="KW-1133">Transmembrane helix</keyword>
<feature type="transmembrane region" description="Helical" evidence="8">
    <location>
        <begin position="179"/>
        <end position="200"/>
    </location>
</feature>
<dbReference type="PANTHER" id="PTHR30177">
    <property type="entry name" value="GLYCINE BETAINE/L-PROLINE TRANSPORT SYSTEM PERMEASE PROTEIN PROW"/>
    <property type="match status" value="1"/>
</dbReference>
<comment type="subcellular location">
    <subcellularLocation>
        <location evidence="8">Cell membrane</location>
        <topology evidence="8">Multi-pass membrane protein</topology>
    </subcellularLocation>
    <subcellularLocation>
        <location evidence="1">Membrane</location>
        <topology evidence="1">Multi-pass membrane protein</topology>
    </subcellularLocation>
</comment>
<dbReference type="Gene3D" id="1.10.3720.10">
    <property type="entry name" value="MetI-like"/>
    <property type="match status" value="1"/>
</dbReference>
<evidence type="ECO:0000256" key="1">
    <source>
        <dbReference type="ARBA" id="ARBA00004141"/>
    </source>
</evidence>
<evidence type="ECO:0000256" key="5">
    <source>
        <dbReference type="ARBA" id="ARBA00023136"/>
    </source>
</evidence>
<dbReference type="OrthoDB" id="9801163at2"/>
<reference evidence="10 11" key="1">
    <citation type="submission" date="2019-05" db="EMBL/GenBank/DDBJ databases">
        <title>Complete genome sequencing of Anaerostipes rhamnosivorans.</title>
        <authorList>
            <person name="Bui T.P.N."/>
            <person name="de Vos W.M."/>
        </authorList>
    </citation>
    <scope>NUCLEOTIDE SEQUENCE [LARGE SCALE GENOMIC DNA]</scope>
    <source>
        <strain evidence="10 11">1y2</strain>
    </source>
</reference>
<dbReference type="CDD" id="cd06261">
    <property type="entry name" value="TM_PBP2"/>
    <property type="match status" value="1"/>
</dbReference>
<dbReference type="InterPro" id="IPR051204">
    <property type="entry name" value="ABC_transp_perm/SBD"/>
</dbReference>
<comment type="similarity">
    <text evidence="6">In the C-terminal section; belongs to the OsmX family.</text>
</comment>
<organism evidence="10 11">
    <name type="scientific">Anaerostipes rhamnosivorans</name>
    <dbReference type="NCBI Taxonomy" id="1229621"/>
    <lineage>
        <taxon>Bacteria</taxon>
        <taxon>Bacillati</taxon>
        <taxon>Bacillota</taxon>
        <taxon>Clostridia</taxon>
        <taxon>Lachnospirales</taxon>
        <taxon>Lachnospiraceae</taxon>
        <taxon>Anaerostipes</taxon>
    </lineage>
</organism>
<feature type="transmembrane region" description="Helical" evidence="8">
    <location>
        <begin position="145"/>
        <end position="167"/>
    </location>
</feature>
<feature type="transmembrane region" description="Helical" evidence="8">
    <location>
        <begin position="229"/>
        <end position="247"/>
    </location>
</feature>
<evidence type="ECO:0000256" key="6">
    <source>
        <dbReference type="ARBA" id="ARBA00035642"/>
    </source>
</evidence>
<proteinExistence type="inferred from homology"/>
<keyword evidence="3 8" id="KW-0812">Transmembrane</keyword>
<evidence type="ECO:0000256" key="4">
    <source>
        <dbReference type="ARBA" id="ARBA00022989"/>
    </source>
</evidence>
<dbReference type="Pfam" id="PF00528">
    <property type="entry name" value="BPD_transp_1"/>
    <property type="match status" value="1"/>
</dbReference>
<evidence type="ECO:0000259" key="9">
    <source>
        <dbReference type="PROSITE" id="PS50928"/>
    </source>
</evidence>
<comment type="similarity">
    <text evidence="7">In the N-terminal section; belongs to the binding-protein-dependent transport system permease family.</text>
</comment>
<dbReference type="GO" id="GO:0022857">
    <property type="term" value="F:transmembrane transporter activity"/>
    <property type="evidence" value="ECO:0007669"/>
    <property type="project" value="InterPro"/>
</dbReference>
<evidence type="ECO:0000256" key="8">
    <source>
        <dbReference type="RuleBase" id="RU363032"/>
    </source>
</evidence>
<dbReference type="KEGG" id="arf:AR1Y2_2503"/>
<dbReference type="SUPFAM" id="SSF53850">
    <property type="entry name" value="Periplasmic binding protein-like II"/>
    <property type="match status" value="1"/>
</dbReference>
<dbReference type="AlphaFoldDB" id="A0A4P8IGP7"/>